<dbReference type="Proteomes" id="UP000198906">
    <property type="component" value="Unassembled WGS sequence"/>
</dbReference>
<sequence length="259" mass="28083">METVETVVARYLAAVDTALPGFVEMLYLTGSVALGAYQPGHSDIDTLIVTSRRPTDEDRSALAAVHAGMPPKPHLDGVYLDRETFFQQPADRRVAPFVVEGRFRADQPCGELHPVLWLLLNRYGKAVRGPEVSTLGLTVDRAAVRRFNLDNLETYWWPLAASLRAAVADAPEDTQVGAEGVAWCALGPARLHFTLAHGDIVSKAGAAAYLAEVLPAYGPLADRALRWRRGEPVAFTVADAREAADSVDAVVADALRRWG</sequence>
<name>A0A1C6RQQ9_9ACTN</name>
<dbReference type="InterPro" id="IPR002934">
    <property type="entry name" value="Polymerase_NTP_transf_dom"/>
</dbReference>
<keyword evidence="2" id="KW-0808">Transferase</keyword>
<dbReference type="AlphaFoldDB" id="A0A1C6RQQ9"/>
<dbReference type="EMBL" id="FMHU01000001">
    <property type="protein sequence ID" value="SCL19367.1"/>
    <property type="molecule type" value="Genomic_DNA"/>
</dbReference>
<dbReference type="Pfam" id="PF01909">
    <property type="entry name" value="NTP_transf_2"/>
    <property type="match status" value="1"/>
</dbReference>
<protein>
    <submittedName>
        <fullName evidence="2">Nucleotidyltransferase domain-containing protein</fullName>
    </submittedName>
</protein>
<evidence type="ECO:0000259" key="1">
    <source>
        <dbReference type="Pfam" id="PF01909"/>
    </source>
</evidence>
<evidence type="ECO:0000313" key="3">
    <source>
        <dbReference type="Proteomes" id="UP000198906"/>
    </source>
</evidence>
<feature type="domain" description="Polymerase nucleotidyl transferase" evidence="1">
    <location>
        <begin position="16"/>
        <end position="55"/>
    </location>
</feature>
<proteinExistence type="predicted"/>
<dbReference type="STRING" id="47866.GA0074694_2661"/>
<gene>
    <name evidence="2" type="ORF">GA0074694_2661</name>
</gene>
<reference evidence="3" key="1">
    <citation type="submission" date="2016-06" db="EMBL/GenBank/DDBJ databases">
        <authorList>
            <person name="Varghese N."/>
        </authorList>
    </citation>
    <scope>NUCLEOTIDE SEQUENCE [LARGE SCALE GENOMIC DNA]</scope>
    <source>
        <strain evidence="3">DSM 46123</strain>
    </source>
</reference>
<dbReference type="InterPro" id="IPR043519">
    <property type="entry name" value="NT_sf"/>
</dbReference>
<keyword evidence="3" id="KW-1185">Reference proteome</keyword>
<dbReference type="SUPFAM" id="SSF81301">
    <property type="entry name" value="Nucleotidyltransferase"/>
    <property type="match status" value="1"/>
</dbReference>
<organism evidence="2 3">
    <name type="scientific">Micromonospora inyonensis</name>
    <dbReference type="NCBI Taxonomy" id="47866"/>
    <lineage>
        <taxon>Bacteria</taxon>
        <taxon>Bacillati</taxon>
        <taxon>Actinomycetota</taxon>
        <taxon>Actinomycetes</taxon>
        <taxon>Micromonosporales</taxon>
        <taxon>Micromonosporaceae</taxon>
        <taxon>Micromonospora</taxon>
    </lineage>
</organism>
<dbReference type="RefSeq" id="WP_091457614.1">
    <property type="nucleotide sequence ID" value="NZ_FMHU01000001.1"/>
</dbReference>
<dbReference type="GO" id="GO:0016779">
    <property type="term" value="F:nucleotidyltransferase activity"/>
    <property type="evidence" value="ECO:0007669"/>
    <property type="project" value="InterPro"/>
</dbReference>
<accession>A0A1C6RQQ9</accession>
<evidence type="ECO:0000313" key="2">
    <source>
        <dbReference type="EMBL" id="SCL19367.1"/>
    </source>
</evidence>